<reference evidence="14" key="2">
    <citation type="journal article" date="2015" name="ISME J.">
        <title>A new class of marine Euryarchaeota group II from the Mediterranean deep chlorophyll maximum.</title>
        <authorList>
            <person name="Martin-Cuadrado A.B."/>
            <person name="Garcia-Heredia I."/>
            <person name="Molto A.G."/>
            <person name="Lopez-Ubeda R."/>
            <person name="Kimes N."/>
            <person name="Lopez-Garcia P."/>
            <person name="Moreira D."/>
            <person name="Rodriguez-Valera F."/>
        </authorList>
    </citation>
    <scope>NUCLEOTIDE SEQUENCE</scope>
</reference>
<dbReference type="InterPro" id="IPR001352">
    <property type="entry name" value="RNase_HII/HIII"/>
</dbReference>
<dbReference type="NCBIfam" id="TIGR00729">
    <property type="entry name" value="ribonuclease HII"/>
    <property type="match status" value="1"/>
</dbReference>
<evidence type="ECO:0000256" key="8">
    <source>
        <dbReference type="ARBA" id="ARBA00022759"/>
    </source>
</evidence>
<comment type="catalytic activity">
    <reaction evidence="1 10 11">
        <text>Endonucleolytic cleavage to 5'-phosphomonoester.</text>
        <dbReference type="EC" id="3.1.26.4"/>
    </reaction>
</comment>
<comment type="subcellular location">
    <subcellularLocation>
        <location evidence="4">Cytoplasm</location>
    </subcellularLocation>
</comment>
<evidence type="ECO:0000256" key="3">
    <source>
        <dbReference type="ARBA" id="ARBA00004065"/>
    </source>
</evidence>
<feature type="binding site" evidence="10">
    <location>
        <position position="113"/>
    </location>
    <ligand>
        <name>a divalent metal cation</name>
        <dbReference type="ChEBI" id="CHEBI:60240"/>
    </ligand>
</feature>
<dbReference type="GO" id="GO:0046872">
    <property type="term" value="F:metal ion binding"/>
    <property type="evidence" value="ECO:0007669"/>
    <property type="project" value="UniProtKB-KW"/>
</dbReference>
<dbReference type="InterPro" id="IPR023160">
    <property type="entry name" value="RNase_HII_hlx-loop-hlx_cap_dom"/>
</dbReference>
<evidence type="ECO:0000256" key="2">
    <source>
        <dbReference type="ARBA" id="ARBA00001946"/>
    </source>
</evidence>
<dbReference type="SUPFAM" id="SSF53098">
    <property type="entry name" value="Ribonuclease H-like"/>
    <property type="match status" value="1"/>
</dbReference>
<dbReference type="GO" id="GO:0005737">
    <property type="term" value="C:cytoplasm"/>
    <property type="evidence" value="ECO:0007669"/>
    <property type="project" value="UniProtKB-SubCell"/>
</dbReference>
<sequence>MYQLGVDEAGRGPAIGPLVVCALGMPSTDVEILMRIGAKDSKSLSKKKRVFLAEQIFLQAKKRKWDVGLITCSASRIDFEREITNLNKLEVELFKEAIVATKAEKYNGEIYLDACDTDEKRFRDRVSSSLGSSWSQWSIKSQHKMDLENILVGAASILAKVHRDKEIEKIGQLLGLEIGSGYPSDQKTRVAIKNLVKGEYPNKYLRWSWVTTENIWLKENRKPIPKRGQVEENSKQSSISDW</sequence>
<keyword evidence="5" id="KW-0963">Cytoplasm</keyword>
<evidence type="ECO:0000256" key="11">
    <source>
        <dbReference type="RuleBase" id="RU003515"/>
    </source>
</evidence>
<dbReference type="AlphaFoldDB" id="A0A1B1TDX2"/>
<dbReference type="PANTHER" id="PTHR10954">
    <property type="entry name" value="RIBONUCLEASE H2 SUBUNIT A"/>
    <property type="match status" value="1"/>
</dbReference>
<keyword evidence="9 10" id="KW-0378">Hydrolase</keyword>
<evidence type="ECO:0000256" key="5">
    <source>
        <dbReference type="ARBA" id="ARBA00022490"/>
    </source>
</evidence>
<dbReference type="PANTHER" id="PTHR10954:SF23">
    <property type="entry name" value="RIBONUCLEASE"/>
    <property type="match status" value="1"/>
</dbReference>
<evidence type="ECO:0000313" key="14">
    <source>
        <dbReference type="EMBL" id="ANV80463.1"/>
    </source>
</evidence>
<evidence type="ECO:0000256" key="12">
    <source>
        <dbReference type="SAM" id="MobiDB-lite"/>
    </source>
</evidence>
<feature type="binding site" evidence="10">
    <location>
        <position position="7"/>
    </location>
    <ligand>
        <name>a divalent metal cation</name>
        <dbReference type="ChEBI" id="CHEBI:60240"/>
    </ligand>
</feature>
<evidence type="ECO:0000256" key="10">
    <source>
        <dbReference type="PROSITE-ProRule" id="PRU01319"/>
    </source>
</evidence>
<dbReference type="GO" id="GO:0003723">
    <property type="term" value="F:RNA binding"/>
    <property type="evidence" value="ECO:0007669"/>
    <property type="project" value="UniProtKB-UniRule"/>
</dbReference>
<evidence type="ECO:0000259" key="13">
    <source>
        <dbReference type="PROSITE" id="PS51975"/>
    </source>
</evidence>
<evidence type="ECO:0000256" key="1">
    <source>
        <dbReference type="ARBA" id="ARBA00000077"/>
    </source>
</evidence>
<dbReference type="PROSITE" id="PS51975">
    <property type="entry name" value="RNASE_H_2"/>
    <property type="match status" value="1"/>
</dbReference>
<comment type="cofactor">
    <cofactor evidence="10">
        <name>Mn(2+)</name>
        <dbReference type="ChEBI" id="CHEBI:29035"/>
    </cofactor>
    <cofactor evidence="10">
        <name>Mg(2+)</name>
        <dbReference type="ChEBI" id="CHEBI:18420"/>
    </cofactor>
    <text evidence="10">Manganese or magnesium. Binds 1 divalent metal ion per monomer in the absence of substrate. May bind a second metal ion after substrate binding.</text>
</comment>
<dbReference type="EC" id="3.1.26.4" evidence="11"/>
<dbReference type="GO" id="GO:0043137">
    <property type="term" value="P:DNA replication, removal of RNA primer"/>
    <property type="evidence" value="ECO:0007669"/>
    <property type="project" value="TreeGrafter"/>
</dbReference>
<organism evidence="14">
    <name type="scientific">uncultured Poseidoniia archaeon</name>
    <dbReference type="NCBI Taxonomy" id="1697135"/>
    <lineage>
        <taxon>Archaea</taxon>
        <taxon>Methanobacteriati</taxon>
        <taxon>Thermoplasmatota</taxon>
        <taxon>Candidatus Poseidoniia</taxon>
        <taxon>environmental samples</taxon>
    </lineage>
</organism>
<evidence type="ECO:0000256" key="9">
    <source>
        <dbReference type="ARBA" id="ARBA00022801"/>
    </source>
</evidence>
<proteinExistence type="inferred from homology"/>
<keyword evidence="6 10" id="KW-0540">Nuclease</keyword>
<feature type="region of interest" description="Disordered" evidence="12">
    <location>
        <begin position="221"/>
        <end position="242"/>
    </location>
</feature>
<comment type="function">
    <text evidence="3 11">Endonuclease that specifically degrades the RNA of RNA-DNA hybrids.</text>
</comment>
<reference evidence="14" key="1">
    <citation type="submission" date="2014-11" db="EMBL/GenBank/DDBJ databases">
        <authorList>
            <person name="Zhu J."/>
            <person name="Qi W."/>
            <person name="Song R."/>
        </authorList>
    </citation>
    <scope>NUCLEOTIDE SEQUENCE</scope>
</reference>
<dbReference type="EMBL" id="KP211889">
    <property type="protein sequence ID" value="ANV80463.1"/>
    <property type="molecule type" value="Genomic_DNA"/>
</dbReference>
<comment type="cofactor">
    <cofactor evidence="2">
        <name>Mg(2+)</name>
        <dbReference type="ChEBI" id="CHEBI:18420"/>
    </cofactor>
</comment>
<name>A0A1B1TDX2_9ARCH</name>
<dbReference type="Gene3D" id="3.30.420.10">
    <property type="entry name" value="Ribonuclease H-like superfamily/Ribonuclease H"/>
    <property type="match status" value="1"/>
</dbReference>
<dbReference type="GO" id="GO:0004523">
    <property type="term" value="F:RNA-DNA hybrid ribonuclease activity"/>
    <property type="evidence" value="ECO:0007669"/>
    <property type="project" value="UniProtKB-UniRule"/>
</dbReference>
<dbReference type="Gene3D" id="1.10.10.460">
    <property type="entry name" value="Ribonuclease hii. Domain 2"/>
    <property type="match status" value="1"/>
</dbReference>
<protein>
    <recommendedName>
        <fullName evidence="11">Ribonuclease</fullName>
        <ecNumber evidence="11">3.1.26.4</ecNumber>
    </recommendedName>
</protein>
<feature type="binding site" evidence="10">
    <location>
        <position position="8"/>
    </location>
    <ligand>
        <name>a divalent metal cation</name>
        <dbReference type="ChEBI" id="CHEBI:60240"/>
    </ligand>
</feature>
<dbReference type="GO" id="GO:0006298">
    <property type="term" value="P:mismatch repair"/>
    <property type="evidence" value="ECO:0007669"/>
    <property type="project" value="TreeGrafter"/>
</dbReference>
<keyword evidence="8 10" id="KW-0255">Endonuclease</keyword>
<dbReference type="InterPro" id="IPR024567">
    <property type="entry name" value="RNase_HII/HIII_dom"/>
</dbReference>
<evidence type="ECO:0000256" key="6">
    <source>
        <dbReference type="ARBA" id="ARBA00022722"/>
    </source>
</evidence>
<feature type="compositionally biased region" description="Basic and acidic residues" evidence="12">
    <location>
        <begin position="221"/>
        <end position="234"/>
    </location>
</feature>
<accession>A0A1B1TDX2</accession>
<dbReference type="Pfam" id="PF01351">
    <property type="entry name" value="RNase_HII"/>
    <property type="match status" value="1"/>
</dbReference>
<feature type="domain" description="RNase H type-2" evidence="13">
    <location>
        <begin position="1"/>
        <end position="221"/>
    </location>
</feature>
<dbReference type="InterPro" id="IPR012337">
    <property type="entry name" value="RNaseH-like_sf"/>
</dbReference>
<dbReference type="InterPro" id="IPR004649">
    <property type="entry name" value="RNase_H2_suA"/>
</dbReference>
<comment type="similarity">
    <text evidence="11">Belongs to the RNase HII family.</text>
</comment>
<evidence type="ECO:0000256" key="7">
    <source>
        <dbReference type="ARBA" id="ARBA00022723"/>
    </source>
</evidence>
<dbReference type="InterPro" id="IPR036397">
    <property type="entry name" value="RNaseH_sf"/>
</dbReference>
<dbReference type="GO" id="GO:0032299">
    <property type="term" value="C:ribonuclease H2 complex"/>
    <property type="evidence" value="ECO:0007669"/>
    <property type="project" value="TreeGrafter"/>
</dbReference>
<keyword evidence="7 10" id="KW-0479">Metal-binding</keyword>
<evidence type="ECO:0000256" key="4">
    <source>
        <dbReference type="ARBA" id="ARBA00004496"/>
    </source>
</evidence>